<proteinExistence type="inferred from homology"/>
<dbReference type="EMBL" id="JAPWDS010000001">
    <property type="protein sequence ID" value="KAJ5520860.1"/>
    <property type="molecule type" value="Genomic_DNA"/>
</dbReference>
<keyword evidence="9" id="KW-1185">Reference proteome</keyword>
<gene>
    <name evidence="8" type="ORF">N7463_001313</name>
</gene>
<dbReference type="SFLD" id="SFLDG00358">
    <property type="entry name" value="Main_(cytGST)"/>
    <property type="match status" value="1"/>
</dbReference>
<dbReference type="Pfam" id="PF00043">
    <property type="entry name" value="GST_C"/>
    <property type="match status" value="1"/>
</dbReference>
<comment type="function">
    <text evidence="5">Involved in the oxidative stress response and detoxification.</text>
</comment>
<dbReference type="FunFam" id="1.20.1050.130:FF:000016">
    <property type="entry name" value="Glutathione S-transferase 1"/>
    <property type="match status" value="1"/>
</dbReference>
<evidence type="ECO:0000256" key="1">
    <source>
        <dbReference type="ARBA" id="ARBA00007409"/>
    </source>
</evidence>
<comment type="catalytic activity">
    <reaction evidence="4">
        <text>RX + glutathione = an S-substituted glutathione + a halide anion + H(+)</text>
        <dbReference type="Rhea" id="RHEA:16437"/>
        <dbReference type="ChEBI" id="CHEBI:15378"/>
        <dbReference type="ChEBI" id="CHEBI:16042"/>
        <dbReference type="ChEBI" id="CHEBI:17792"/>
        <dbReference type="ChEBI" id="CHEBI:57925"/>
        <dbReference type="ChEBI" id="CHEBI:90779"/>
        <dbReference type="EC" id="2.5.1.18"/>
    </reaction>
</comment>
<dbReference type="InterPro" id="IPR036282">
    <property type="entry name" value="Glutathione-S-Trfase_C_sf"/>
</dbReference>
<dbReference type="InterPro" id="IPR004046">
    <property type="entry name" value="GST_C"/>
</dbReference>
<dbReference type="CDD" id="cd03048">
    <property type="entry name" value="GST_N_Ure2p_like"/>
    <property type="match status" value="1"/>
</dbReference>
<dbReference type="PROSITE" id="PS50404">
    <property type="entry name" value="GST_NTER"/>
    <property type="match status" value="1"/>
</dbReference>
<dbReference type="SFLD" id="SFLDG01151">
    <property type="entry name" value="Main.2:_Nu-like"/>
    <property type="match status" value="1"/>
</dbReference>
<dbReference type="Proteomes" id="UP001149954">
    <property type="component" value="Unassembled WGS sequence"/>
</dbReference>
<dbReference type="Pfam" id="PF13409">
    <property type="entry name" value="GST_N_2"/>
    <property type="match status" value="1"/>
</dbReference>
<name>A0A9W9Y602_9EURO</name>
<protein>
    <recommendedName>
        <fullName evidence="2">glutathione transferase</fullName>
        <ecNumber evidence="2">2.5.1.18</ecNumber>
    </recommendedName>
</protein>
<evidence type="ECO:0000256" key="3">
    <source>
        <dbReference type="ARBA" id="ARBA00022679"/>
    </source>
</evidence>
<comment type="similarity">
    <text evidence="1">Belongs to the GST superfamily.</text>
</comment>
<dbReference type="OrthoDB" id="422574at2759"/>
<evidence type="ECO:0000256" key="2">
    <source>
        <dbReference type="ARBA" id="ARBA00012452"/>
    </source>
</evidence>
<dbReference type="PROSITE" id="PS50405">
    <property type="entry name" value="GST_CTER"/>
    <property type="match status" value="1"/>
</dbReference>
<dbReference type="SUPFAM" id="SSF52833">
    <property type="entry name" value="Thioredoxin-like"/>
    <property type="match status" value="1"/>
</dbReference>
<feature type="domain" description="GST N-terminal" evidence="6">
    <location>
        <begin position="4"/>
        <end position="85"/>
    </location>
</feature>
<dbReference type="InterPro" id="IPR004045">
    <property type="entry name" value="Glutathione_S-Trfase_N"/>
</dbReference>
<sequence>MSLKPITVYGIGPGPNPWKVVMILKELNIPYIYKLIPMPDLKTEPFISINPNGKVPVIEDPNTGITLSESGAILEYLVETYDKQHTISFTAGSKDYFQAKQWLHFQMSGQGLFFGQAFWFTRFHPEKVQSAVDRYVKEVHRVTAVLDRVLEGKQYLVGDKFSYVDAAFVPWFGFVGLWKIDLEKEFPNVNAWLSRLQARPAIAEALKQKAELSAPH</sequence>
<evidence type="ECO:0000313" key="8">
    <source>
        <dbReference type="EMBL" id="KAJ5520860.1"/>
    </source>
</evidence>
<dbReference type="GO" id="GO:0005737">
    <property type="term" value="C:cytoplasm"/>
    <property type="evidence" value="ECO:0007669"/>
    <property type="project" value="UniProtKB-ARBA"/>
</dbReference>
<dbReference type="InterPro" id="IPR036249">
    <property type="entry name" value="Thioredoxin-like_sf"/>
</dbReference>
<dbReference type="PANTHER" id="PTHR44051">
    <property type="entry name" value="GLUTATHIONE S-TRANSFERASE-RELATED"/>
    <property type="match status" value="1"/>
</dbReference>
<comment type="caution">
    <text evidence="8">The sequence shown here is derived from an EMBL/GenBank/DDBJ whole genome shotgun (WGS) entry which is preliminary data.</text>
</comment>
<accession>A0A9W9Y602</accession>
<keyword evidence="3 8" id="KW-0808">Transferase</keyword>
<evidence type="ECO:0000313" key="9">
    <source>
        <dbReference type="Proteomes" id="UP001149954"/>
    </source>
</evidence>
<feature type="domain" description="GST C-terminal" evidence="7">
    <location>
        <begin position="92"/>
        <end position="216"/>
    </location>
</feature>
<evidence type="ECO:0000256" key="5">
    <source>
        <dbReference type="ARBA" id="ARBA00060024"/>
    </source>
</evidence>
<evidence type="ECO:0000256" key="4">
    <source>
        <dbReference type="ARBA" id="ARBA00047960"/>
    </source>
</evidence>
<reference evidence="8" key="2">
    <citation type="journal article" date="2023" name="IMA Fungus">
        <title>Comparative genomic study of the Penicillium genus elucidates a diverse pangenome and 15 lateral gene transfer events.</title>
        <authorList>
            <person name="Petersen C."/>
            <person name="Sorensen T."/>
            <person name="Nielsen M.R."/>
            <person name="Sondergaard T.E."/>
            <person name="Sorensen J.L."/>
            <person name="Fitzpatrick D.A."/>
            <person name="Frisvad J.C."/>
            <person name="Nielsen K.L."/>
        </authorList>
    </citation>
    <scope>NUCLEOTIDE SEQUENCE</scope>
    <source>
        <strain evidence="8">IBT 29495</strain>
    </source>
</reference>
<evidence type="ECO:0000259" key="7">
    <source>
        <dbReference type="PROSITE" id="PS50405"/>
    </source>
</evidence>
<dbReference type="InterPro" id="IPR040079">
    <property type="entry name" value="Glutathione_S-Trfase"/>
</dbReference>
<dbReference type="PANTHER" id="PTHR44051:SF3">
    <property type="entry name" value="TRANSCRIPTIONAL REGULATOR URE2"/>
    <property type="match status" value="1"/>
</dbReference>
<dbReference type="AlphaFoldDB" id="A0A9W9Y602"/>
<dbReference type="Gene3D" id="1.20.1050.130">
    <property type="match status" value="1"/>
</dbReference>
<evidence type="ECO:0000259" key="6">
    <source>
        <dbReference type="PROSITE" id="PS50404"/>
    </source>
</evidence>
<dbReference type="SUPFAM" id="SSF47616">
    <property type="entry name" value="GST C-terminal domain-like"/>
    <property type="match status" value="1"/>
</dbReference>
<dbReference type="GO" id="GO:0005634">
    <property type="term" value="C:nucleus"/>
    <property type="evidence" value="ECO:0007669"/>
    <property type="project" value="UniProtKB-ARBA"/>
</dbReference>
<reference evidence="8" key="1">
    <citation type="submission" date="2022-12" db="EMBL/GenBank/DDBJ databases">
        <authorList>
            <person name="Petersen C."/>
        </authorList>
    </citation>
    <scope>NUCLEOTIDE SEQUENCE</scope>
    <source>
        <strain evidence="8">IBT 29495</strain>
    </source>
</reference>
<dbReference type="InterPro" id="IPR010987">
    <property type="entry name" value="Glutathione-S-Trfase_C-like"/>
</dbReference>
<organism evidence="8 9">
    <name type="scientific">Penicillium fimorum</name>
    <dbReference type="NCBI Taxonomy" id="1882269"/>
    <lineage>
        <taxon>Eukaryota</taxon>
        <taxon>Fungi</taxon>
        <taxon>Dikarya</taxon>
        <taxon>Ascomycota</taxon>
        <taxon>Pezizomycotina</taxon>
        <taxon>Eurotiomycetes</taxon>
        <taxon>Eurotiomycetidae</taxon>
        <taxon>Eurotiales</taxon>
        <taxon>Aspergillaceae</taxon>
        <taxon>Penicillium</taxon>
    </lineage>
</organism>
<dbReference type="SFLD" id="SFLDS00019">
    <property type="entry name" value="Glutathione_Transferase_(cytos"/>
    <property type="match status" value="1"/>
</dbReference>
<dbReference type="EC" id="2.5.1.18" evidence="2"/>
<dbReference type="GO" id="GO:0004364">
    <property type="term" value="F:glutathione transferase activity"/>
    <property type="evidence" value="ECO:0007669"/>
    <property type="project" value="UniProtKB-EC"/>
</dbReference>